<dbReference type="RefSeq" id="WP_216878782.1">
    <property type="nucleotide sequence ID" value="NZ_JAERQM010000009.1"/>
</dbReference>
<evidence type="ECO:0000313" key="2">
    <source>
        <dbReference type="Proteomes" id="UP000689967"/>
    </source>
</evidence>
<evidence type="ECO:0008006" key="3">
    <source>
        <dbReference type="Google" id="ProtNLM"/>
    </source>
</evidence>
<dbReference type="Proteomes" id="UP000689967">
    <property type="component" value="Unassembled WGS sequence"/>
</dbReference>
<protein>
    <recommendedName>
        <fullName evidence="3">STAS/SEC14 domain-containing protein</fullName>
    </recommendedName>
</protein>
<dbReference type="EMBL" id="JAERQM010000009">
    <property type="protein sequence ID" value="MBU8546766.1"/>
    <property type="molecule type" value="Genomic_DNA"/>
</dbReference>
<proteinExistence type="predicted"/>
<name>A0ABS6HDF7_9PROT</name>
<comment type="caution">
    <text evidence="1">The sequence shown here is derived from an EMBL/GenBank/DDBJ whole genome shotgun (WGS) entry which is preliminary data.</text>
</comment>
<organism evidence="1 2">
    <name type="scientific">Falsiroseomonas oleicola</name>
    <dbReference type="NCBI Taxonomy" id="2801474"/>
    <lineage>
        <taxon>Bacteria</taxon>
        <taxon>Pseudomonadati</taxon>
        <taxon>Pseudomonadota</taxon>
        <taxon>Alphaproteobacteria</taxon>
        <taxon>Acetobacterales</taxon>
        <taxon>Roseomonadaceae</taxon>
        <taxon>Falsiroseomonas</taxon>
    </lineage>
</organism>
<evidence type="ECO:0000313" key="1">
    <source>
        <dbReference type="EMBL" id="MBU8546766.1"/>
    </source>
</evidence>
<accession>A0ABS6HDF7</accession>
<sequence>MVRLDLEDRGLLRLVLDVPTAPTDEADYLAALHRISEQPGPFVLLASFAGQAMLSQAGEKAQALWFKATRARMNETCRALAMVRPGKPGSRSAEVFGKLWSFPVAVFEAEDQARDFLQPFMDPPA</sequence>
<gene>
    <name evidence="1" type="ORF">JJQ90_23810</name>
</gene>
<reference evidence="1 2" key="1">
    <citation type="submission" date="2021-01" db="EMBL/GenBank/DDBJ databases">
        <title>Roseomonas sp. nov, a bacterium isolated from an oil production mixture in Yumen Oilfield.</title>
        <authorList>
            <person name="Wu D."/>
        </authorList>
    </citation>
    <scope>NUCLEOTIDE SEQUENCE [LARGE SCALE GENOMIC DNA]</scope>
    <source>
        <strain evidence="1 2">ROY-5-3</strain>
    </source>
</reference>
<keyword evidence="2" id="KW-1185">Reference proteome</keyword>